<gene>
    <name evidence="5" type="ORF">ONE63_008426</name>
</gene>
<dbReference type="SUPFAM" id="SSF90209">
    <property type="entry name" value="Ran binding protein zinc finger-like"/>
    <property type="match status" value="1"/>
</dbReference>
<protein>
    <recommendedName>
        <fullName evidence="4">RanBP2-type domain-containing protein</fullName>
    </recommendedName>
</protein>
<evidence type="ECO:0000313" key="5">
    <source>
        <dbReference type="EMBL" id="KAJ1526868.1"/>
    </source>
</evidence>
<dbReference type="EMBL" id="JAPTSV010000006">
    <property type="protein sequence ID" value="KAJ1526868.1"/>
    <property type="molecule type" value="Genomic_DNA"/>
</dbReference>
<dbReference type="AlphaFoldDB" id="A0AAV7XQW7"/>
<dbReference type="GO" id="GO:0008270">
    <property type="term" value="F:zinc ion binding"/>
    <property type="evidence" value="ECO:0007669"/>
    <property type="project" value="UniProtKB-KW"/>
</dbReference>
<evidence type="ECO:0000259" key="4">
    <source>
        <dbReference type="PROSITE" id="PS01358"/>
    </source>
</evidence>
<keyword evidence="1" id="KW-0479">Metal-binding</keyword>
<keyword evidence="6" id="KW-1185">Reference proteome</keyword>
<sequence length="136" mass="14889">MEKVQRLRTEIQALQEECTRMTSEVDAKAPETRLEENVSEPGWTCQTCTFHNHYLLEACETCDVPRIHLGSDSVQRRNGNSSPSSLHALRLPDFSPSSIGILPSLASPALDAALATSMPNAMCVPNMLTPSPGHEE</sequence>
<dbReference type="InterPro" id="IPR036443">
    <property type="entry name" value="Znf_RanBP2_sf"/>
</dbReference>
<keyword evidence="2" id="KW-0863">Zinc-finger</keyword>
<evidence type="ECO:0000256" key="2">
    <source>
        <dbReference type="ARBA" id="ARBA00022771"/>
    </source>
</evidence>
<reference evidence="5" key="1">
    <citation type="submission" date="2022-12" db="EMBL/GenBank/DDBJ databases">
        <title>Chromosome-level genome assembly of the bean flower thrips Megalurothrips usitatus.</title>
        <authorList>
            <person name="Ma L."/>
            <person name="Liu Q."/>
            <person name="Li H."/>
            <person name="Cai W."/>
        </authorList>
    </citation>
    <scope>NUCLEOTIDE SEQUENCE</scope>
    <source>
        <strain evidence="5">Cailab_2022a</strain>
    </source>
</reference>
<evidence type="ECO:0000256" key="3">
    <source>
        <dbReference type="ARBA" id="ARBA00022833"/>
    </source>
</evidence>
<evidence type="ECO:0000256" key="1">
    <source>
        <dbReference type="ARBA" id="ARBA00022723"/>
    </source>
</evidence>
<comment type="caution">
    <text evidence="5">The sequence shown here is derived from an EMBL/GenBank/DDBJ whole genome shotgun (WGS) entry which is preliminary data.</text>
</comment>
<name>A0AAV7XQW7_9NEOP</name>
<dbReference type="PROSITE" id="PS01358">
    <property type="entry name" value="ZF_RANBP2_1"/>
    <property type="match status" value="1"/>
</dbReference>
<proteinExistence type="predicted"/>
<keyword evidence="3" id="KW-0862">Zinc</keyword>
<dbReference type="Gene3D" id="2.30.30.380">
    <property type="entry name" value="Zn-finger domain of Sec23/24"/>
    <property type="match status" value="1"/>
</dbReference>
<dbReference type="Proteomes" id="UP001075354">
    <property type="component" value="Chromosome 6"/>
</dbReference>
<dbReference type="InterPro" id="IPR001876">
    <property type="entry name" value="Znf_RanBP2"/>
</dbReference>
<organism evidence="5 6">
    <name type="scientific">Megalurothrips usitatus</name>
    <name type="common">bean blossom thrips</name>
    <dbReference type="NCBI Taxonomy" id="439358"/>
    <lineage>
        <taxon>Eukaryota</taxon>
        <taxon>Metazoa</taxon>
        <taxon>Ecdysozoa</taxon>
        <taxon>Arthropoda</taxon>
        <taxon>Hexapoda</taxon>
        <taxon>Insecta</taxon>
        <taxon>Pterygota</taxon>
        <taxon>Neoptera</taxon>
        <taxon>Paraneoptera</taxon>
        <taxon>Thysanoptera</taxon>
        <taxon>Terebrantia</taxon>
        <taxon>Thripoidea</taxon>
        <taxon>Thripidae</taxon>
        <taxon>Megalurothrips</taxon>
    </lineage>
</organism>
<accession>A0AAV7XQW7</accession>
<feature type="domain" description="RanBP2-type" evidence="4">
    <location>
        <begin position="43"/>
        <end position="62"/>
    </location>
</feature>
<evidence type="ECO:0000313" key="6">
    <source>
        <dbReference type="Proteomes" id="UP001075354"/>
    </source>
</evidence>